<keyword evidence="1" id="KW-0812">Transmembrane</keyword>
<evidence type="ECO:0000313" key="3">
    <source>
        <dbReference type="Proteomes" id="UP000034181"/>
    </source>
</evidence>
<dbReference type="AlphaFoldDB" id="A0A0G0K6E7"/>
<name>A0A0G0K6E7_9BACT</name>
<dbReference type="Proteomes" id="UP000034181">
    <property type="component" value="Unassembled WGS sequence"/>
</dbReference>
<reference evidence="2 3" key="1">
    <citation type="journal article" date="2015" name="Nature">
        <title>rRNA introns, odd ribosomes, and small enigmatic genomes across a large radiation of phyla.</title>
        <authorList>
            <person name="Brown C.T."/>
            <person name="Hug L.A."/>
            <person name="Thomas B.C."/>
            <person name="Sharon I."/>
            <person name="Castelle C.J."/>
            <person name="Singh A."/>
            <person name="Wilkins M.J."/>
            <person name="Williams K.H."/>
            <person name="Banfield J.F."/>
        </authorList>
    </citation>
    <scope>NUCLEOTIDE SEQUENCE [LARGE SCALE GENOMIC DNA]</scope>
</reference>
<proteinExistence type="predicted"/>
<protein>
    <recommendedName>
        <fullName evidence="4">Membrane-bound metal-dependent hydrolase</fullName>
    </recommendedName>
</protein>
<gene>
    <name evidence="2" type="ORF">US96_C0014G0016</name>
</gene>
<dbReference type="EMBL" id="LBUZ01000014">
    <property type="protein sequence ID" value="KKQ75258.1"/>
    <property type="molecule type" value="Genomic_DNA"/>
</dbReference>
<feature type="transmembrane region" description="Helical" evidence="1">
    <location>
        <begin position="91"/>
        <end position="110"/>
    </location>
</feature>
<accession>A0A0G0K6E7</accession>
<organism evidence="2 3">
    <name type="scientific">Candidatus Woesebacteria bacterium GW2011_GWB1_38_5b</name>
    <dbReference type="NCBI Taxonomy" id="1618569"/>
    <lineage>
        <taxon>Bacteria</taxon>
        <taxon>Candidatus Woeseibacteriota</taxon>
    </lineage>
</organism>
<evidence type="ECO:0000313" key="2">
    <source>
        <dbReference type="EMBL" id="KKQ75258.1"/>
    </source>
</evidence>
<evidence type="ECO:0000256" key="1">
    <source>
        <dbReference type="SAM" id="Phobius"/>
    </source>
</evidence>
<feature type="transmembrane region" description="Helical" evidence="1">
    <location>
        <begin position="159"/>
        <end position="176"/>
    </location>
</feature>
<keyword evidence="1" id="KW-0472">Membrane</keyword>
<comment type="caution">
    <text evidence="2">The sequence shown here is derived from an EMBL/GenBank/DDBJ whole genome shotgun (WGS) entry which is preliminary data.</text>
</comment>
<feature type="transmembrane region" description="Helical" evidence="1">
    <location>
        <begin position="7"/>
        <end position="26"/>
    </location>
</feature>
<sequence length="177" mass="20489">MKRELAIHLFSFFIFFLVLSFLRGWFTLPYAVFWIGGLIGTILPDLDHLLYALYLRPYELTSQRTKSLLARGQIASTLSLLATTRRERKNLIFHTAWFQILFLVLTFWTLSSSGSLVGRGLVIAFSLHLIIDQIVDMMEINTLENWFWSIPVNLKKEHHVFYLIGGGIILLILAIFL</sequence>
<keyword evidence="1" id="KW-1133">Transmembrane helix</keyword>
<feature type="transmembrane region" description="Helical" evidence="1">
    <location>
        <begin position="32"/>
        <end position="54"/>
    </location>
</feature>
<evidence type="ECO:0008006" key="4">
    <source>
        <dbReference type="Google" id="ProtNLM"/>
    </source>
</evidence>